<dbReference type="Gramene" id="evm.model.01.2386">
    <property type="protein sequence ID" value="cds.evm.model.01.2386"/>
    <property type="gene ID" value="evm.TU.01.2386"/>
</dbReference>
<protein>
    <submittedName>
        <fullName evidence="2">Uncharacterized protein</fullName>
    </submittedName>
</protein>
<evidence type="ECO:0000313" key="2">
    <source>
        <dbReference type="EnsemblPlants" id="cds.evm.model.01.2386"/>
    </source>
</evidence>
<accession>A0A803NKZ4</accession>
<sequence>MASFAQANSTAAAVQPETKMAKEMMSFYQECAMLEVNEQLASVEALSVELLLKGVLKEITRVKSDFKEVLAAERRLMPKMSSTTKPPSQRLIPLIWKPDETQGVSAIWLRSKMVWEAKILHMIPVGAKMVMKIHHRLLWIGSKEQFIVGNRMETLYEQFRKQAPLVFLGGPDVMKAKQWLTMIYIESLILLVSQAMIRDCGDSNIDQKRKTFLAPSCWGHVVIDSNRPKTFGLEDVRIVRKFLDVFLEELLRFPPQREIDVVIYLAPEAEPVSKAPYLESNKLVIKNNYPLPRIDGLFGQLQGKTVFSKIDLCLGCHQAYCFVFDEDQYDAKVGSLIGHLEEVDLEPSLWPRAMWKSPLLLQITLLQAIPFAQEMWLKQNKLSERLGPDDSEFVRLMAMRHEQGEVSSEGEDEMLVGDLEDTQPIDARGRSLVLGIQYIDEEFDEAKSSMHQEAIGPMWVSFPSELTLANDPGEGMCAWSDSHDEHGAILPLHPYFVKLYPRLGSLFPKKPAKSAPAKMSYPKKKTKKANREKTLSREKPIHLRDLKEETACRFPQSVEGKGKAIVEEIEDESFDDDAPSILVQEEMTSKLTSFYKRKLGGTMGKESPSKISRRESMASSQISVPTLIDLGNVVIDYGRDSATTKSLA</sequence>
<dbReference type="PANTHER" id="PTHR24559:SF444">
    <property type="entry name" value="REVERSE TRANSCRIPTASE DOMAIN-CONTAINING PROTEIN"/>
    <property type="match status" value="1"/>
</dbReference>
<dbReference type="InterPro" id="IPR043502">
    <property type="entry name" value="DNA/RNA_pol_sf"/>
</dbReference>
<keyword evidence="3" id="KW-1185">Reference proteome</keyword>
<dbReference type="EMBL" id="UZAU01000073">
    <property type="status" value="NOT_ANNOTATED_CDS"/>
    <property type="molecule type" value="Genomic_DNA"/>
</dbReference>
<dbReference type="InterPro" id="IPR043128">
    <property type="entry name" value="Rev_trsase/Diguanyl_cyclase"/>
</dbReference>
<evidence type="ECO:0000313" key="3">
    <source>
        <dbReference type="Proteomes" id="UP000596661"/>
    </source>
</evidence>
<reference evidence="2" key="1">
    <citation type="submission" date="2018-11" db="EMBL/GenBank/DDBJ databases">
        <authorList>
            <person name="Grassa J C."/>
        </authorList>
    </citation>
    <scope>NUCLEOTIDE SEQUENCE [LARGE SCALE GENOMIC DNA]</scope>
</reference>
<dbReference type="SUPFAM" id="SSF56672">
    <property type="entry name" value="DNA/RNA polymerases"/>
    <property type="match status" value="1"/>
</dbReference>
<feature type="region of interest" description="Disordered" evidence="1">
    <location>
        <begin position="510"/>
        <end position="534"/>
    </location>
</feature>
<proteinExistence type="predicted"/>
<dbReference type="PANTHER" id="PTHR24559">
    <property type="entry name" value="TRANSPOSON TY3-I GAG-POL POLYPROTEIN"/>
    <property type="match status" value="1"/>
</dbReference>
<dbReference type="InterPro" id="IPR053134">
    <property type="entry name" value="RNA-dir_DNA_polymerase"/>
</dbReference>
<organism evidence="2 3">
    <name type="scientific">Cannabis sativa</name>
    <name type="common">Hemp</name>
    <name type="synonym">Marijuana</name>
    <dbReference type="NCBI Taxonomy" id="3483"/>
    <lineage>
        <taxon>Eukaryota</taxon>
        <taxon>Viridiplantae</taxon>
        <taxon>Streptophyta</taxon>
        <taxon>Embryophyta</taxon>
        <taxon>Tracheophyta</taxon>
        <taxon>Spermatophyta</taxon>
        <taxon>Magnoliopsida</taxon>
        <taxon>eudicotyledons</taxon>
        <taxon>Gunneridae</taxon>
        <taxon>Pentapetalae</taxon>
        <taxon>rosids</taxon>
        <taxon>fabids</taxon>
        <taxon>Rosales</taxon>
        <taxon>Cannabaceae</taxon>
        <taxon>Cannabis</taxon>
    </lineage>
</organism>
<dbReference type="Proteomes" id="UP000596661">
    <property type="component" value="Chromosome 1"/>
</dbReference>
<reference evidence="2" key="2">
    <citation type="submission" date="2021-03" db="UniProtKB">
        <authorList>
            <consortium name="EnsemblPlants"/>
        </authorList>
    </citation>
    <scope>IDENTIFICATION</scope>
</reference>
<dbReference type="EnsemblPlants" id="evm.model.01.2386">
    <property type="protein sequence ID" value="cds.evm.model.01.2386"/>
    <property type="gene ID" value="evm.TU.01.2386"/>
</dbReference>
<dbReference type="Gene3D" id="3.30.70.270">
    <property type="match status" value="1"/>
</dbReference>
<dbReference type="AlphaFoldDB" id="A0A803NKZ4"/>
<evidence type="ECO:0000256" key="1">
    <source>
        <dbReference type="SAM" id="MobiDB-lite"/>
    </source>
</evidence>
<name>A0A803NKZ4_CANSA</name>